<evidence type="ECO:0000256" key="2">
    <source>
        <dbReference type="ARBA" id="ARBA00022692"/>
    </source>
</evidence>
<evidence type="ECO:0000313" key="8">
    <source>
        <dbReference type="EMBL" id="KAE8377707.1"/>
    </source>
</evidence>
<gene>
    <name evidence="8" type="ORF">BDV26DRAFT_292932</name>
</gene>
<dbReference type="AlphaFoldDB" id="A0A5N7B7I1"/>
<dbReference type="Proteomes" id="UP000326198">
    <property type="component" value="Unassembled WGS sequence"/>
</dbReference>
<feature type="transmembrane region" description="Helical" evidence="6">
    <location>
        <begin position="140"/>
        <end position="163"/>
    </location>
</feature>
<keyword evidence="3 6" id="KW-1133">Transmembrane helix</keyword>
<feature type="transmembrane region" description="Helical" evidence="6">
    <location>
        <begin position="222"/>
        <end position="242"/>
    </location>
</feature>
<evidence type="ECO:0000256" key="6">
    <source>
        <dbReference type="SAM" id="Phobius"/>
    </source>
</evidence>
<feature type="domain" description="Rhodopsin" evidence="7">
    <location>
        <begin position="48"/>
        <end position="285"/>
    </location>
</feature>
<sequence>MAWTVALEGWTRLQTRDSLSHEAFQSINEALVIFGLITGTLSLTVHTYTSVFITRQFGIHNVFTIIAWVLAVSMQGLSLYGFSGGGIGKHEATLSEVEMARFTVVILAIIMTFIPLVCVAKLSLIMLYYRLSPHMKLWRFCVYGIATLITIPSFILVLLYLFGCQPVAKAWDSTIAEGHCVDRLSIMLASSVLNVITDFLMIIAPIPLIWNLNMRVWQKIGVILMFFLGGITIITSIFRAITVDNLLYRGDHSYHMAVPILWANAETVLVIICDCLPSLRPFLHRHCPGGCFMGSEPSGAPTSGARNTRQHGRSHYFDDDIELIHNGSNASRSMVITRTVEMELQYHKADVDKKSIKQSIPPG</sequence>
<comment type="subcellular location">
    <subcellularLocation>
        <location evidence="1">Membrane</location>
        <topology evidence="1">Multi-pass membrane protein</topology>
    </subcellularLocation>
</comment>
<keyword evidence="9" id="KW-1185">Reference proteome</keyword>
<evidence type="ECO:0000256" key="5">
    <source>
        <dbReference type="ARBA" id="ARBA00038359"/>
    </source>
</evidence>
<evidence type="ECO:0000313" key="9">
    <source>
        <dbReference type="Proteomes" id="UP000326198"/>
    </source>
</evidence>
<evidence type="ECO:0000256" key="1">
    <source>
        <dbReference type="ARBA" id="ARBA00004141"/>
    </source>
</evidence>
<accession>A0A5N7B7I1</accession>
<keyword evidence="4 6" id="KW-0472">Membrane</keyword>
<feature type="transmembrane region" description="Helical" evidence="6">
    <location>
        <begin position="254"/>
        <end position="276"/>
    </location>
</feature>
<proteinExistence type="inferred from homology"/>
<dbReference type="PANTHER" id="PTHR33048">
    <property type="entry name" value="PTH11-LIKE INTEGRAL MEMBRANE PROTEIN (AFU_ORTHOLOGUE AFUA_5G11245)"/>
    <property type="match status" value="1"/>
</dbReference>
<comment type="similarity">
    <text evidence="5">Belongs to the SAT4 family.</text>
</comment>
<name>A0A5N7B7I1_9EURO</name>
<feature type="transmembrane region" description="Helical" evidence="6">
    <location>
        <begin position="183"/>
        <end position="210"/>
    </location>
</feature>
<dbReference type="EMBL" id="ML736219">
    <property type="protein sequence ID" value="KAE8377707.1"/>
    <property type="molecule type" value="Genomic_DNA"/>
</dbReference>
<feature type="transmembrane region" description="Helical" evidence="6">
    <location>
        <begin position="102"/>
        <end position="128"/>
    </location>
</feature>
<protein>
    <recommendedName>
        <fullName evidence="7">Rhodopsin domain-containing protein</fullName>
    </recommendedName>
</protein>
<evidence type="ECO:0000256" key="3">
    <source>
        <dbReference type="ARBA" id="ARBA00022989"/>
    </source>
</evidence>
<organism evidence="8 9">
    <name type="scientific">Aspergillus bertholletiae</name>
    <dbReference type="NCBI Taxonomy" id="1226010"/>
    <lineage>
        <taxon>Eukaryota</taxon>
        <taxon>Fungi</taxon>
        <taxon>Dikarya</taxon>
        <taxon>Ascomycota</taxon>
        <taxon>Pezizomycotina</taxon>
        <taxon>Eurotiomycetes</taxon>
        <taxon>Eurotiomycetidae</taxon>
        <taxon>Eurotiales</taxon>
        <taxon>Aspergillaceae</taxon>
        <taxon>Aspergillus</taxon>
        <taxon>Aspergillus subgen. Circumdati</taxon>
    </lineage>
</organism>
<dbReference type="OrthoDB" id="5342292at2759"/>
<dbReference type="Pfam" id="PF20684">
    <property type="entry name" value="Fung_rhodopsin"/>
    <property type="match status" value="1"/>
</dbReference>
<dbReference type="PANTHER" id="PTHR33048:SF124">
    <property type="entry name" value="INTEGRAL MEMBRANE PROTEIN"/>
    <property type="match status" value="1"/>
</dbReference>
<dbReference type="GO" id="GO:0016020">
    <property type="term" value="C:membrane"/>
    <property type="evidence" value="ECO:0007669"/>
    <property type="project" value="UniProtKB-SubCell"/>
</dbReference>
<dbReference type="InterPro" id="IPR049326">
    <property type="entry name" value="Rhodopsin_dom_fungi"/>
</dbReference>
<keyword evidence="2 6" id="KW-0812">Transmembrane</keyword>
<feature type="transmembrane region" description="Helical" evidence="6">
    <location>
        <begin position="61"/>
        <end position="82"/>
    </location>
</feature>
<evidence type="ECO:0000256" key="4">
    <source>
        <dbReference type="ARBA" id="ARBA00023136"/>
    </source>
</evidence>
<feature type="transmembrane region" description="Helical" evidence="6">
    <location>
        <begin position="30"/>
        <end position="49"/>
    </location>
</feature>
<reference evidence="8 9" key="1">
    <citation type="submission" date="2019-04" db="EMBL/GenBank/DDBJ databases">
        <title>Friends and foes A comparative genomics studyof 23 Aspergillus species from section Flavi.</title>
        <authorList>
            <consortium name="DOE Joint Genome Institute"/>
            <person name="Kjaerbolling I."/>
            <person name="Vesth T."/>
            <person name="Frisvad J.C."/>
            <person name="Nybo J.L."/>
            <person name="Theobald S."/>
            <person name="Kildgaard S."/>
            <person name="Isbrandt T."/>
            <person name="Kuo A."/>
            <person name="Sato A."/>
            <person name="Lyhne E.K."/>
            <person name="Kogle M.E."/>
            <person name="Wiebenga A."/>
            <person name="Kun R.S."/>
            <person name="Lubbers R.J."/>
            <person name="Makela M.R."/>
            <person name="Barry K."/>
            <person name="Chovatia M."/>
            <person name="Clum A."/>
            <person name="Daum C."/>
            <person name="Haridas S."/>
            <person name="He G."/>
            <person name="LaButti K."/>
            <person name="Lipzen A."/>
            <person name="Mondo S."/>
            <person name="Riley R."/>
            <person name="Salamov A."/>
            <person name="Simmons B.A."/>
            <person name="Magnuson J.K."/>
            <person name="Henrissat B."/>
            <person name="Mortensen U.H."/>
            <person name="Larsen T.O."/>
            <person name="Devries R.P."/>
            <person name="Grigoriev I.V."/>
            <person name="Machida M."/>
            <person name="Baker S.E."/>
            <person name="Andersen M.R."/>
        </authorList>
    </citation>
    <scope>NUCLEOTIDE SEQUENCE [LARGE SCALE GENOMIC DNA]</scope>
    <source>
        <strain evidence="8 9">IBT 29228</strain>
    </source>
</reference>
<dbReference type="InterPro" id="IPR052337">
    <property type="entry name" value="SAT4-like"/>
</dbReference>
<evidence type="ECO:0000259" key="7">
    <source>
        <dbReference type="Pfam" id="PF20684"/>
    </source>
</evidence>